<dbReference type="HOGENOM" id="CLU_2427818_0_0_1"/>
<keyword evidence="2" id="KW-1185">Reference proteome</keyword>
<evidence type="ECO:0000313" key="1">
    <source>
        <dbReference type="EMBL" id="KIM86100.1"/>
    </source>
</evidence>
<sequence>MIGRGFSYPLHKRIIENCLSSAAWKKPQWKECHKVWHEHNVSGLKPTEAQAKGKAFVSGKAMMLLHTDDPNLELYQPLLIPLPVVQPGRHW</sequence>
<reference evidence="1 2" key="1">
    <citation type="submission" date="2014-04" db="EMBL/GenBank/DDBJ databases">
        <authorList>
            <consortium name="DOE Joint Genome Institute"/>
            <person name="Kuo A."/>
            <person name="Tarkka M."/>
            <person name="Buscot F."/>
            <person name="Kohler A."/>
            <person name="Nagy L.G."/>
            <person name="Floudas D."/>
            <person name="Copeland A."/>
            <person name="Barry K.W."/>
            <person name="Cichocki N."/>
            <person name="Veneault-Fourrey C."/>
            <person name="LaButti K."/>
            <person name="Lindquist E.A."/>
            <person name="Lipzen A."/>
            <person name="Lundell T."/>
            <person name="Morin E."/>
            <person name="Murat C."/>
            <person name="Sun H."/>
            <person name="Tunlid A."/>
            <person name="Henrissat B."/>
            <person name="Grigoriev I.V."/>
            <person name="Hibbett D.S."/>
            <person name="Martin F."/>
            <person name="Nordberg H.P."/>
            <person name="Cantor M.N."/>
            <person name="Hua S.X."/>
        </authorList>
    </citation>
    <scope>NUCLEOTIDE SEQUENCE [LARGE SCALE GENOMIC DNA]</scope>
    <source>
        <strain evidence="1 2">F 1598</strain>
    </source>
</reference>
<organism evidence="1 2">
    <name type="scientific">Piloderma croceum (strain F 1598)</name>
    <dbReference type="NCBI Taxonomy" id="765440"/>
    <lineage>
        <taxon>Eukaryota</taxon>
        <taxon>Fungi</taxon>
        <taxon>Dikarya</taxon>
        <taxon>Basidiomycota</taxon>
        <taxon>Agaricomycotina</taxon>
        <taxon>Agaricomycetes</taxon>
        <taxon>Agaricomycetidae</taxon>
        <taxon>Atheliales</taxon>
        <taxon>Atheliaceae</taxon>
        <taxon>Piloderma</taxon>
    </lineage>
</organism>
<dbReference type="EMBL" id="KN832983">
    <property type="protein sequence ID" value="KIM86100.1"/>
    <property type="molecule type" value="Genomic_DNA"/>
</dbReference>
<accession>A0A0C3FPP6</accession>
<evidence type="ECO:0000313" key="2">
    <source>
        <dbReference type="Proteomes" id="UP000054166"/>
    </source>
</evidence>
<proteinExistence type="predicted"/>
<protein>
    <submittedName>
        <fullName evidence="1">Uncharacterized protein</fullName>
    </submittedName>
</protein>
<dbReference type="AlphaFoldDB" id="A0A0C3FPP6"/>
<name>A0A0C3FPP6_PILCF</name>
<reference evidence="2" key="2">
    <citation type="submission" date="2015-01" db="EMBL/GenBank/DDBJ databases">
        <title>Evolutionary Origins and Diversification of the Mycorrhizal Mutualists.</title>
        <authorList>
            <consortium name="DOE Joint Genome Institute"/>
            <consortium name="Mycorrhizal Genomics Consortium"/>
            <person name="Kohler A."/>
            <person name="Kuo A."/>
            <person name="Nagy L.G."/>
            <person name="Floudas D."/>
            <person name="Copeland A."/>
            <person name="Barry K.W."/>
            <person name="Cichocki N."/>
            <person name="Veneault-Fourrey C."/>
            <person name="LaButti K."/>
            <person name="Lindquist E.A."/>
            <person name="Lipzen A."/>
            <person name="Lundell T."/>
            <person name="Morin E."/>
            <person name="Murat C."/>
            <person name="Riley R."/>
            <person name="Ohm R."/>
            <person name="Sun H."/>
            <person name="Tunlid A."/>
            <person name="Henrissat B."/>
            <person name="Grigoriev I.V."/>
            <person name="Hibbett D.S."/>
            <person name="Martin F."/>
        </authorList>
    </citation>
    <scope>NUCLEOTIDE SEQUENCE [LARGE SCALE GENOMIC DNA]</scope>
    <source>
        <strain evidence="2">F 1598</strain>
    </source>
</reference>
<gene>
    <name evidence="1" type="ORF">PILCRDRAFT_333679</name>
</gene>
<dbReference type="Proteomes" id="UP000054166">
    <property type="component" value="Unassembled WGS sequence"/>
</dbReference>
<dbReference type="InParanoid" id="A0A0C3FPP6"/>